<dbReference type="SUPFAM" id="SSF103473">
    <property type="entry name" value="MFS general substrate transporter"/>
    <property type="match status" value="1"/>
</dbReference>
<reference evidence="9 10" key="1">
    <citation type="submission" date="2019-08" db="EMBL/GenBank/DDBJ databases">
        <authorList>
            <person name="Hu J."/>
        </authorList>
    </citation>
    <scope>NUCLEOTIDE SEQUENCE [LARGE SCALE GENOMIC DNA]</scope>
    <source>
        <strain evidence="9 10">NEAU-184</strain>
    </source>
</reference>
<dbReference type="PANTHER" id="PTHR43045:SF1">
    <property type="entry name" value="SHIKIMATE TRANSPORTER"/>
    <property type="match status" value="1"/>
</dbReference>
<evidence type="ECO:0000256" key="6">
    <source>
        <dbReference type="ARBA" id="ARBA00023136"/>
    </source>
</evidence>
<gene>
    <name evidence="9" type="ORF">FYC51_10805</name>
</gene>
<feature type="transmembrane region" description="Helical" evidence="7">
    <location>
        <begin position="335"/>
        <end position="355"/>
    </location>
</feature>
<dbReference type="RefSeq" id="WP_148733534.1">
    <property type="nucleotide sequence ID" value="NZ_VSSB01000001.1"/>
</dbReference>
<dbReference type="InterPro" id="IPR036259">
    <property type="entry name" value="MFS_trans_sf"/>
</dbReference>
<feature type="transmembrane region" description="Helical" evidence="7">
    <location>
        <begin position="59"/>
        <end position="82"/>
    </location>
</feature>
<accession>A0A5S4VBP4</accession>
<evidence type="ECO:0000256" key="7">
    <source>
        <dbReference type="SAM" id="Phobius"/>
    </source>
</evidence>
<keyword evidence="5 7" id="KW-1133">Transmembrane helix</keyword>
<feature type="transmembrane region" description="Helical" evidence="7">
    <location>
        <begin position="310"/>
        <end position="329"/>
    </location>
</feature>
<dbReference type="GO" id="GO:0022857">
    <property type="term" value="F:transmembrane transporter activity"/>
    <property type="evidence" value="ECO:0007669"/>
    <property type="project" value="InterPro"/>
</dbReference>
<evidence type="ECO:0000256" key="4">
    <source>
        <dbReference type="ARBA" id="ARBA00022692"/>
    </source>
</evidence>
<keyword evidence="10" id="KW-1185">Reference proteome</keyword>
<keyword evidence="2" id="KW-0813">Transport</keyword>
<protein>
    <submittedName>
        <fullName evidence="9">MHS family MFS transporter</fullName>
    </submittedName>
</protein>
<feature type="transmembrane region" description="Helical" evidence="7">
    <location>
        <begin position="280"/>
        <end position="298"/>
    </location>
</feature>
<evidence type="ECO:0000313" key="10">
    <source>
        <dbReference type="Proteomes" id="UP000325243"/>
    </source>
</evidence>
<evidence type="ECO:0000256" key="2">
    <source>
        <dbReference type="ARBA" id="ARBA00022448"/>
    </source>
</evidence>
<feature type="transmembrane region" description="Helical" evidence="7">
    <location>
        <begin position="404"/>
        <end position="421"/>
    </location>
</feature>
<dbReference type="PROSITE" id="PS50850">
    <property type="entry name" value="MFS"/>
    <property type="match status" value="1"/>
</dbReference>
<feature type="transmembrane region" description="Helical" evidence="7">
    <location>
        <begin position="94"/>
        <end position="112"/>
    </location>
</feature>
<dbReference type="GO" id="GO:0005886">
    <property type="term" value="C:plasma membrane"/>
    <property type="evidence" value="ECO:0007669"/>
    <property type="project" value="UniProtKB-SubCell"/>
</dbReference>
<feature type="transmembrane region" description="Helical" evidence="7">
    <location>
        <begin position="256"/>
        <end position="274"/>
    </location>
</feature>
<evidence type="ECO:0000256" key="1">
    <source>
        <dbReference type="ARBA" id="ARBA00004651"/>
    </source>
</evidence>
<dbReference type="Proteomes" id="UP000325243">
    <property type="component" value="Unassembled WGS sequence"/>
</dbReference>
<keyword evidence="4 7" id="KW-0812">Transmembrane</keyword>
<evidence type="ECO:0000256" key="5">
    <source>
        <dbReference type="ARBA" id="ARBA00022989"/>
    </source>
</evidence>
<keyword evidence="3" id="KW-1003">Cell membrane</keyword>
<comment type="subcellular location">
    <subcellularLocation>
        <location evidence="1">Cell membrane</location>
        <topology evidence="1">Multi-pass membrane protein</topology>
    </subcellularLocation>
</comment>
<dbReference type="InterPro" id="IPR020846">
    <property type="entry name" value="MFS_dom"/>
</dbReference>
<evidence type="ECO:0000259" key="8">
    <source>
        <dbReference type="PROSITE" id="PS50850"/>
    </source>
</evidence>
<feature type="domain" description="Major facilitator superfamily (MFS) profile" evidence="8">
    <location>
        <begin position="21"/>
        <end position="426"/>
    </location>
</feature>
<dbReference type="AlphaFoldDB" id="A0A5S4VBP4"/>
<feature type="transmembrane region" description="Helical" evidence="7">
    <location>
        <begin position="375"/>
        <end position="398"/>
    </location>
</feature>
<name>A0A5S4VBP4_9MICO</name>
<organism evidence="9 10">
    <name type="scientific">Agromyces mariniharenae</name>
    <dbReference type="NCBI Taxonomy" id="2604423"/>
    <lineage>
        <taxon>Bacteria</taxon>
        <taxon>Bacillati</taxon>
        <taxon>Actinomycetota</taxon>
        <taxon>Actinomycetes</taxon>
        <taxon>Micrococcales</taxon>
        <taxon>Microbacteriaceae</taxon>
        <taxon>Agromyces</taxon>
    </lineage>
</organism>
<proteinExistence type="predicted"/>
<dbReference type="EMBL" id="VSSB01000001">
    <property type="protein sequence ID" value="TYL54070.1"/>
    <property type="molecule type" value="Genomic_DNA"/>
</dbReference>
<dbReference type="CDD" id="cd17369">
    <property type="entry name" value="MFS_ShiA_like"/>
    <property type="match status" value="1"/>
</dbReference>
<feature type="transmembrane region" description="Helical" evidence="7">
    <location>
        <begin position="192"/>
        <end position="213"/>
    </location>
</feature>
<dbReference type="PANTHER" id="PTHR43045">
    <property type="entry name" value="SHIKIMATE TRANSPORTER"/>
    <property type="match status" value="1"/>
</dbReference>
<comment type="caution">
    <text evidence="9">The sequence shown here is derived from an EMBL/GenBank/DDBJ whole genome shotgun (WGS) entry which is preliminary data.</text>
</comment>
<feature type="transmembrane region" description="Helical" evidence="7">
    <location>
        <begin position="159"/>
        <end position="186"/>
    </location>
</feature>
<feature type="transmembrane region" description="Helical" evidence="7">
    <location>
        <begin position="118"/>
        <end position="139"/>
    </location>
</feature>
<dbReference type="InterPro" id="IPR011701">
    <property type="entry name" value="MFS"/>
</dbReference>
<evidence type="ECO:0000313" key="9">
    <source>
        <dbReference type="EMBL" id="TYL54070.1"/>
    </source>
</evidence>
<dbReference type="Gene3D" id="1.20.1250.20">
    <property type="entry name" value="MFS general substrate transporter like domains"/>
    <property type="match status" value="2"/>
</dbReference>
<dbReference type="Pfam" id="PF07690">
    <property type="entry name" value="MFS_1"/>
    <property type="match status" value="1"/>
</dbReference>
<evidence type="ECO:0000256" key="3">
    <source>
        <dbReference type="ARBA" id="ARBA00022475"/>
    </source>
</evidence>
<sequence>MTSTAERPPATTVQRDNPLKVSIASMIGTAVESYDFFIYGTAAAAYFGTAFFAADTPLIGILASFATLAIGFFFRPLGGYLAGHFGDRVGRKTILIAALAIMGVATFLIGVLPTYATVGVLAPILLIVLRAVQGIGYGAEWGGAVLMTVEHAPKARRGFFGSVTQIGIPAGLLLANGTFLLSAAIFEGDWVWRVPFLLSIVMVAIGLWIRLGITESPDFEKMKAAGEIHKRPAVEVLKRDWRSVLRIIGLRLAETGGYYITTSFVISYVVLAGITETQYVLYGTIIGSALGLVSHLLYGALSDRIGRKRVFLIGSVFTILFAFPMFLLINTGAVVMVIVAVAMSLLFSHDPIFAVEASWFSELFDRNVRASGISLGYNGASIVAGLLPFLATAMYGWIGWVGPALIFMALGVISTVVAVITRETAPIKTGELG</sequence>
<keyword evidence="6 7" id="KW-0472">Membrane</keyword>